<feature type="transmembrane region" description="Helical" evidence="1">
    <location>
        <begin position="76"/>
        <end position="97"/>
    </location>
</feature>
<comment type="caution">
    <text evidence="2">The sequence shown here is derived from an EMBL/GenBank/DDBJ whole genome shotgun (WGS) entry which is preliminary data.</text>
</comment>
<sequence>MKQFLYYFMWTLVIGLILYLGMYLQSQVAEKSQMTFNLFPIQLYIALFPVVIGALLRTPKFILQRINSGDWTYNWIKFAAIGLPSLYIVLMTFVPFAPIAEGLLPIPNILFFGGTTVPTVAGLVFGYTVLASVKFSGDAKSEILET</sequence>
<feature type="transmembrane region" description="Helical" evidence="1">
    <location>
        <begin position="36"/>
        <end position="56"/>
    </location>
</feature>
<dbReference type="RefSeq" id="WP_008431644.1">
    <property type="nucleotide sequence ID" value="NZ_AEPB01000038.1"/>
</dbReference>
<organism evidence="2 3">
    <name type="scientific">Planococcus donghaensis MPA1U2</name>
    <dbReference type="NCBI Taxonomy" id="933115"/>
    <lineage>
        <taxon>Bacteria</taxon>
        <taxon>Bacillati</taxon>
        <taxon>Bacillota</taxon>
        <taxon>Bacilli</taxon>
        <taxon>Bacillales</taxon>
        <taxon>Caryophanaceae</taxon>
        <taxon>Planococcus</taxon>
    </lineage>
</organism>
<dbReference type="EMBL" id="AEPB01000038">
    <property type="protein sequence ID" value="EGA89199.1"/>
    <property type="molecule type" value="Genomic_DNA"/>
</dbReference>
<feature type="transmembrane region" description="Helical" evidence="1">
    <location>
        <begin position="6"/>
        <end position="24"/>
    </location>
</feature>
<dbReference type="Proteomes" id="UP000003052">
    <property type="component" value="Unassembled WGS sequence"/>
</dbReference>
<gene>
    <name evidence="2" type="ORF">GPDM_12025</name>
</gene>
<reference evidence="2 3" key="1">
    <citation type="journal article" date="2011" name="J. Bacteriol.">
        <title>The Draft Genome of Planococcus donghaensis MPA1U2 Reveals Nonsporulation Pathways Controlled by a Conserved Spo0A Regulon.</title>
        <authorList>
            <person name="Pearson M.D."/>
            <person name="Noller H.F."/>
        </authorList>
    </citation>
    <scope>NUCLEOTIDE SEQUENCE [LARGE SCALE GENOMIC DNA]</scope>
    <source>
        <strain evidence="2 3">MPA1U2</strain>
    </source>
</reference>
<proteinExistence type="predicted"/>
<evidence type="ECO:0000313" key="3">
    <source>
        <dbReference type="Proteomes" id="UP000003052"/>
    </source>
</evidence>
<keyword evidence="1" id="KW-1133">Transmembrane helix</keyword>
<protein>
    <submittedName>
        <fullName evidence="2">Uncharacterized protein</fullName>
    </submittedName>
</protein>
<dbReference type="OrthoDB" id="1798014at2"/>
<keyword evidence="1" id="KW-0812">Transmembrane</keyword>
<dbReference type="AlphaFoldDB" id="E7RIU3"/>
<feature type="transmembrane region" description="Helical" evidence="1">
    <location>
        <begin position="109"/>
        <end position="130"/>
    </location>
</feature>
<dbReference type="eggNOG" id="ENOG5032ZDG">
    <property type="taxonomic scope" value="Bacteria"/>
</dbReference>
<evidence type="ECO:0000256" key="1">
    <source>
        <dbReference type="SAM" id="Phobius"/>
    </source>
</evidence>
<evidence type="ECO:0000313" key="2">
    <source>
        <dbReference type="EMBL" id="EGA89199.1"/>
    </source>
</evidence>
<accession>E7RIU3</accession>
<name>E7RIU3_9BACL</name>
<keyword evidence="1" id="KW-0472">Membrane</keyword>